<reference evidence="1" key="1">
    <citation type="journal article" date="2015" name="Nature">
        <title>Complex archaea that bridge the gap between prokaryotes and eukaryotes.</title>
        <authorList>
            <person name="Spang A."/>
            <person name="Saw J.H."/>
            <person name="Jorgensen S.L."/>
            <person name="Zaremba-Niedzwiedzka K."/>
            <person name="Martijn J."/>
            <person name="Lind A.E."/>
            <person name="van Eijk R."/>
            <person name="Schleper C."/>
            <person name="Guy L."/>
            <person name="Ettema T.J."/>
        </authorList>
    </citation>
    <scope>NUCLEOTIDE SEQUENCE</scope>
</reference>
<comment type="caution">
    <text evidence="1">The sequence shown here is derived from an EMBL/GenBank/DDBJ whole genome shotgun (WGS) entry which is preliminary data.</text>
</comment>
<gene>
    <name evidence="1" type="ORF">LCGC14_2445020</name>
</gene>
<protein>
    <submittedName>
        <fullName evidence="1">Uncharacterized protein</fullName>
    </submittedName>
</protein>
<accession>A0A0F9C5A8</accession>
<sequence>MKNTCPHCDTEVNSILIVKVELIVKGDTWEHDPQAIADASCPECGNGLDIGDLATIGVPSELLAKVGIEGAG</sequence>
<name>A0A0F9C5A8_9ZZZZ</name>
<evidence type="ECO:0000313" key="1">
    <source>
        <dbReference type="EMBL" id="KKL21482.1"/>
    </source>
</evidence>
<proteinExistence type="predicted"/>
<organism evidence="1">
    <name type="scientific">marine sediment metagenome</name>
    <dbReference type="NCBI Taxonomy" id="412755"/>
    <lineage>
        <taxon>unclassified sequences</taxon>
        <taxon>metagenomes</taxon>
        <taxon>ecological metagenomes</taxon>
    </lineage>
</organism>
<dbReference type="AlphaFoldDB" id="A0A0F9C5A8"/>
<dbReference type="EMBL" id="LAZR01037714">
    <property type="protein sequence ID" value="KKL21482.1"/>
    <property type="molecule type" value="Genomic_DNA"/>
</dbReference>